<evidence type="ECO:0000256" key="2">
    <source>
        <dbReference type="ARBA" id="ARBA00022723"/>
    </source>
</evidence>
<dbReference type="Proteomes" id="UP000467322">
    <property type="component" value="Unassembled WGS sequence"/>
</dbReference>
<keyword evidence="7" id="KW-1185">Reference proteome</keyword>
<dbReference type="EMBL" id="WTUX01000005">
    <property type="protein sequence ID" value="MZR11820.1"/>
    <property type="molecule type" value="Genomic_DNA"/>
</dbReference>
<dbReference type="GO" id="GO:0016462">
    <property type="term" value="F:pyrophosphatase activity"/>
    <property type="evidence" value="ECO:0007669"/>
    <property type="project" value="InterPro"/>
</dbReference>
<dbReference type="InterPro" id="IPR015797">
    <property type="entry name" value="NUDIX_hydrolase-like_dom_sf"/>
</dbReference>
<dbReference type="PROSITE" id="PS51462">
    <property type="entry name" value="NUDIX"/>
    <property type="match status" value="1"/>
</dbReference>
<keyword evidence="4" id="KW-0460">Magnesium</keyword>
<evidence type="ECO:0000256" key="1">
    <source>
        <dbReference type="ARBA" id="ARBA00001946"/>
    </source>
</evidence>
<feature type="domain" description="Nudix hydrolase" evidence="5">
    <location>
        <begin position="20"/>
        <end position="151"/>
    </location>
</feature>
<evidence type="ECO:0000313" key="6">
    <source>
        <dbReference type="EMBL" id="MZR11820.1"/>
    </source>
</evidence>
<accession>A0A845LVA1</accession>
<dbReference type="CDD" id="cd04666">
    <property type="entry name" value="NUDIX_DIPP2_like_Nudt4"/>
    <property type="match status" value="1"/>
</dbReference>
<name>A0A845LVA1_9RHOB</name>
<comment type="cofactor">
    <cofactor evidence="1">
        <name>Mg(2+)</name>
        <dbReference type="ChEBI" id="CHEBI:18420"/>
    </cofactor>
</comment>
<proteinExistence type="predicted"/>
<organism evidence="6 7">
    <name type="scientific">Maritimibacter harenae</name>
    <dbReference type="NCBI Taxonomy" id="2606218"/>
    <lineage>
        <taxon>Bacteria</taxon>
        <taxon>Pseudomonadati</taxon>
        <taxon>Pseudomonadota</taxon>
        <taxon>Alphaproteobacteria</taxon>
        <taxon>Rhodobacterales</taxon>
        <taxon>Roseobacteraceae</taxon>
        <taxon>Maritimibacter</taxon>
    </lineage>
</organism>
<dbReference type="InterPro" id="IPR047198">
    <property type="entry name" value="DDP-like_NUDIX"/>
</dbReference>
<gene>
    <name evidence="6" type="ORF">GQE99_02170</name>
</gene>
<dbReference type="AlphaFoldDB" id="A0A845LVA1"/>
<dbReference type="PANTHER" id="PTHR12629">
    <property type="entry name" value="DIPHOSPHOINOSITOL POLYPHOSPHATE PHOSPHOHYDROLASE"/>
    <property type="match status" value="1"/>
</dbReference>
<reference evidence="6 7" key="1">
    <citation type="submission" date="2019-12" db="EMBL/GenBank/DDBJ databases">
        <title>Maritimibacter sp. nov. sp. isolated from sea sand.</title>
        <authorList>
            <person name="Kim J."/>
            <person name="Jeong S.E."/>
            <person name="Jung H.S."/>
            <person name="Jeon C.O."/>
        </authorList>
    </citation>
    <scope>NUCLEOTIDE SEQUENCE [LARGE SCALE GENOMIC DNA]</scope>
    <source>
        <strain evidence="6 7">DP07</strain>
    </source>
</reference>
<keyword evidence="3" id="KW-0378">Hydrolase</keyword>
<keyword evidence="2" id="KW-0479">Metal-binding</keyword>
<dbReference type="Pfam" id="PF00293">
    <property type="entry name" value="NUDIX"/>
    <property type="match status" value="1"/>
</dbReference>
<evidence type="ECO:0000256" key="3">
    <source>
        <dbReference type="ARBA" id="ARBA00022801"/>
    </source>
</evidence>
<evidence type="ECO:0000259" key="5">
    <source>
        <dbReference type="PROSITE" id="PS51462"/>
    </source>
</evidence>
<evidence type="ECO:0000313" key="7">
    <source>
        <dbReference type="Proteomes" id="UP000467322"/>
    </source>
</evidence>
<dbReference type="Gene3D" id="3.90.79.10">
    <property type="entry name" value="Nucleoside Triphosphate Pyrophosphohydrolase"/>
    <property type="match status" value="1"/>
</dbReference>
<protein>
    <submittedName>
        <fullName evidence="6">NUDIX domain-containing protein</fullName>
    </submittedName>
</protein>
<dbReference type="GO" id="GO:0005737">
    <property type="term" value="C:cytoplasm"/>
    <property type="evidence" value="ECO:0007669"/>
    <property type="project" value="TreeGrafter"/>
</dbReference>
<evidence type="ECO:0000256" key="4">
    <source>
        <dbReference type="ARBA" id="ARBA00022842"/>
    </source>
</evidence>
<dbReference type="GO" id="GO:0046872">
    <property type="term" value="F:metal ion binding"/>
    <property type="evidence" value="ECO:0007669"/>
    <property type="project" value="UniProtKB-KW"/>
</dbReference>
<sequence length="155" mass="17481">MSAMTTHQLPFHLRNVGKRDVRSQFGALCYRVVDGKVKILLVTSRGRGRWIIPKGWPLHRATPAEAAANEAYEEAGVRTRTTDSVIGFFTYLKVQGGRKMSVVVAVFPSEVTQELPHWPEKGQRRRKWVGRKKAAKMVDAPELAAIIRNFDPSKL</sequence>
<dbReference type="SUPFAM" id="SSF55811">
    <property type="entry name" value="Nudix"/>
    <property type="match status" value="1"/>
</dbReference>
<dbReference type="PANTHER" id="PTHR12629:SF0">
    <property type="entry name" value="DIPHOSPHOINOSITOL-POLYPHOSPHATE DIPHOSPHATASE"/>
    <property type="match status" value="1"/>
</dbReference>
<dbReference type="InterPro" id="IPR000086">
    <property type="entry name" value="NUDIX_hydrolase_dom"/>
</dbReference>
<comment type="caution">
    <text evidence="6">The sequence shown here is derived from an EMBL/GenBank/DDBJ whole genome shotgun (WGS) entry which is preliminary data.</text>
</comment>